<organism evidence="1 2">
    <name type="scientific">Orenia marismortui</name>
    <dbReference type="NCBI Taxonomy" id="46469"/>
    <lineage>
        <taxon>Bacteria</taxon>
        <taxon>Bacillati</taxon>
        <taxon>Bacillota</taxon>
        <taxon>Clostridia</taxon>
        <taxon>Halanaerobiales</taxon>
        <taxon>Halobacteroidaceae</taxon>
        <taxon>Orenia</taxon>
    </lineage>
</organism>
<evidence type="ECO:0000313" key="1">
    <source>
        <dbReference type="EMBL" id="TDX51315.1"/>
    </source>
</evidence>
<dbReference type="Proteomes" id="UP000295832">
    <property type="component" value="Unassembled WGS sequence"/>
</dbReference>
<protein>
    <submittedName>
        <fullName evidence="1">Uncharacterized protein DUF2508</fullName>
    </submittedName>
</protein>
<dbReference type="AlphaFoldDB" id="A0A4R8GY42"/>
<accession>A0A4R8GY42</accession>
<sequence length="77" mass="9232">MNLGVIRRMFNFSTSDLELEDNLNYQIEEAREEWQEARKYFNSVSDPDLIDHAIYLLEAAESRYSYLVKRKKEHTNS</sequence>
<gene>
    <name evidence="1" type="ORF">C7959_11465</name>
</gene>
<dbReference type="STRING" id="926561.GCA_000379025_01136"/>
<dbReference type="InterPro" id="IPR019644">
    <property type="entry name" value="DUF2508"/>
</dbReference>
<evidence type="ECO:0000313" key="2">
    <source>
        <dbReference type="Proteomes" id="UP000295832"/>
    </source>
</evidence>
<proteinExistence type="predicted"/>
<name>A0A4R8GY42_9FIRM</name>
<dbReference type="Pfam" id="PF10704">
    <property type="entry name" value="DUF2508"/>
    <property type="match status" value="1"/>
</dbReference>
<keyword evidence="2" id="KW-1185">Reference proteome</keyword>
<reference evidence="1 2" key="1">
    <citation type="submission" date="2019-03" db="EMBL/GenBank/DDBJ databases">
        <title>Subsurface microbial communities from deep shales in Ohio and West Virginia, USA.</title>
        <authorList>
            <person name="Wrighton K."/>
        </authorList>
    </citation>
    <scope>NUCLEOTIDE SEQUENCE [LARGE SCALE GENOMIC DNA]</scope>
    <source>
        <strain evidence="1 2">MSL 6dP</strain>
    </source>
</reference>
<dbReference type="EMBL" id="SOEG01000014">
    <property type="protein sequence ID" value="TDX51315.1"/>
    <property type="molecule type" value="Genomic_DNA"/>
</dbReference>
<comment type="caution">
    <text evidence="1">The sequence shown here is derived from an EMBL/GenBank/DDBJ whole genome shotgun (WGS) entry which is preliminary data.</text>
</comment>